<dbReference type="AlphaFoldDB" id="A0A915MVB0"/>
<keyword evidence="1" id="KW-1185">Reference proteome</keyword>
<organism evidence="1 2">
    <name type="scientific">Meloidogyne javanica</name>
    <name type="common">Root-knot nematode worm</name>
    <dbReference type="NCBI Taxonomy" id="6303"/>
    <lineage>
        <taxon>Eukaryota</taxon>
        <taxon>Metazoa</taxon>
        <taxon>Ecdysozoa</taxon>
        <taxon>Nematoda</taxon>
        <taxon>Chromadorea</taxon>
        <taxon>Rhabditida</taxon>
        <taxon>Tylenchina</taxon>
        <taxon>Tylenchomorpha</taxon>
        <taxon>Tylenchoidea</taxon>
        <taxon>Meloidogynidae</taxon>
        <taxon>Meloidogyninae</taxon>
        <taxon>Meloidogyne</taxon>
        <taxon>Meloidogyne incognita group</taxon>
    </lineage>
</organism>
<dbReference type="Proteomes" id="UP000887561">
    <property type="component" value="Unplaced"/>
</dbReference>
<name>A0A915MVB0_MELJA</name>
<sequence length="89" mass="10337">MEPYHPFLKRDLCRMFHSFRSIIHCRIFASSRVVQDPVYNEPSILPATRTRRKTLAALQPMDINGKPLIEDGKKDLGGAYFKQLAMSWE</sequence>
<reference evidence="2" key="1">
    <citation type="submission" date="2022-11" db="UniProtKB">
        <authorList>
            <consortium name="WormBaseParasite"/>
        </authorList>
    </citation>
    <scope>IDENTIFICATION</scope>
</reference>
<protein>
    <submittedName>
        <fullName evidence="2">Uncharacterized protein</fullName>
    </submittedName>
</protein>
<proteinExistence type="predicted"/>
<dbReference type="WBParaSite" id="scaffold5859_cov248.g10100">
    <property type="protein sequence ID" value="scaffold5859_cov248.g10100"/>
    <property type="gene ID" value="scaffold5859_cov248.g10100"/>
</dbReference>
<evidence type="ECO:0000313" key="1">
    <source>
        <dbReference type="Proteomes" id="UP000887561"/>
    </source>
</evidence>
<evidence type="ECO:0000313" key="2">
    <source>
        <dbReference type="WBParaSite" id="scaffold5859_cov248.g10100"/>
    </source>
</evidence>
<accession>A0A915MVB0</accession>